<dbReference type="GO" id="GO:0003677">
    <property type="term" value="F:DNA binding"/>
    <property type="evidence" value="ECO:0007669"/>
    <property type="project" value="InterPro"/>
</dbReference>
<dbReference type="PROSITE" id="PS50943">
    <property type="entry name" value="HTH_CROC1"/>
    <property type="match status" value="1"/>
</dbReference>
<organism evidence="2 3">
    <name type="scientific">Chelatococcus composti</name>
    <dbReference type="NCBI Taxonomy" id="1743235"/>
    <lineage>
        <taxon>Bacteria</taxon>
        <taxon>Pseudomonadati</taxon>
        <taxon>Pseudomonadota</taxon>
        <taxon>Alphaproteobacteria</taxon>
        <taxon>Hyphomicrobiales</taxon>
        <taxon>Chelatococcaceae</taxon>
        <taxon>Chelatococcus</taxon>
    </lineage>
</organism>
<dbReference type="Gene3D" id="1.10.260.40">
    <property type="entry name" value="lambda repressor-like DNA-binding domains"/>
    <property type="match status" value="1"/>
</dbReference>
<dbReference type="SMART" id="SM00530">
    <property type="entry name" value="HTH_XRE"/>
    <property type="match status" value="1"/>
</dbReference>
<dbReference type="RefSeq" id="WP_183336740.1">
    <property type="nucleotide sequence ID" value="NZ_BMHX01000017.1"/>
</dbReference>
<comment type="caution">
    <text evidence="2">The sequence shown here is derived from an EMBL/GenBank/DDBJ whole genome shotgun (WGS) entry which is preliminary data.</text>
</comment>
<dbReference type="SUPFAM" id="SSF47413">
    <property type="entry name" value="lambda repressor-like DNA-binding domains"/>
    <property type="match status" value="1"/>
</dbReference>
<accession>A0A841KBV7</accession>
<dbReference type="AlphaFoldDB" id="A0A841KBV7"/>
<dbReference type="EMBL" id="JACHEH010000018">
    <property type="protein sequence ID" value="MBB6169921.1"/>
    <property type="molecule type" value="Genomic_DNA"/>
</dbReference>
<evidence type="ECO:0000313" key="3">
    <source>
        <dbReference type="Proteomes" id="UP000588017"/>
    </source>
</evidence>
<reference evidence="2 3" key="1">
    <citation type="submission" date="2020-08" db="EMBL/GenBank/DDBJ databases">
        <title>Genomic Encyclopedia of Type Strains, Phase IV (KMG-IV): sequencing the most valuable type-strain genomes for metagenomic binning, comparative biology and taxonomic classification.</title>
        <authorList>
            <person name="Goeker M."/>
        </authorList>
    </citation>
    <scope>NUCLEOTIDE SEQUENCE [LARGE SCALE GENOMIC DNA]</scope>
    <source>
        <strain evidence="2 3">DSM 101465</strain>
    </source>
</reference>
<evidence type="ECO:0000313" key="2">
    <source>
        <dbReference type="EMBL" id="MBB6169921.1"/>
    </source>
</evidence>
<gene>
    <name evidence="2" type="ORF">HNQ73_003578</name>
</gene>
<dbReference type="Pfam" id="PF01381">
    <property type="entry name" value="HTH_3"/>
    <property type="match status" value="1"/>
</dbReference>
<dbReference type="CDD" id="cd00093">
    <property type="entry name" value="HTH_XRE"/>
    <property type="match status" value="1"/>
</dbReference>
<sequence>MIRLLEQLVQARQAAGITQAQLAERSGLSRMAVQKAESGNSDPRLSTLEVMARALGMELMLVPAALRAELQQFVQSGGRLLGQRAGIEAPPSVVEEIVQGSRAVQRRGRKS</sequence>
<evidence type="ECO:0000259" key="1">
    <source>
        <dbReference type="PROSITE" id="PS50943"/>
    </source>
</evidence>
<feature type="domain" description="HTH cro/C1-type" evidence="1">
    <location>
        <begin position="8"/>
        <end position="62"/>
    </location>
</feature>
<name>A0A841KBV7_9HYPH</name>
<keyword evidence="3" id="KW-1185">Reference proteome</keyword>
<dbReference type="Proteomes" id="UP000588017">
    <property type="component" value="Unassembled WGS sequence"/>
</dbReference>
<dbReference type="InterPro" id="IPR010982">
    <property type="entry name" value="Lambda_DNA-bd_dom_sf"/>
</dbReference>
<proteinExistence type="predicted"/>
<dbReference type="InterPro" id="IPR001387">
    <property type="entry name" value="Cro/C1-type_HTH"/>
</dbReference>
<protein>
    <submittedName>
        <fullName evidence="2">Transcriptional regulator with XRE-family HTH domain</fullName>
    </submittedName>
</protein>